<proteinExistence type="predicted"/>
<name>A0A8S5NL19_9CAUD</name>
<protein>
    <submittedName>
        <fullName evidence="1">Uncharacterized protein</fullName>
    </submittedName>
</protein>
<dbReference type="EMBL" id="BK015191">
    <property type="protein sequence ID" value="DAD95385.1"/>
    <property type="molecule type" value="Genomic_DNA"/>
</dbReference>
<organism evidence="1">
    <name type="scientific">Podoviridae sp. ctsNK10</name>
    <dbReference type="NCBI Taxonomy" id="2826582"/>
    <lineage>
        <taxon>Viruses</taxon>
        <taxon>Duplodnaviria</taxon>
        <taxon>Heunggongvirae</taxon>
        <taxon>Uroviricota</taxon>
        <taxon>Caudoviricetes</taxon>
    </lineage>
</organism>
<reference evidence="1" key="1">
    <citation type="journal article" date="2021" name="Proc. Natl. Acad. Sci. U.S.A.">
        <title>A Catalog of Tens of Thousands of Viruses from Human Metagenomes Reveals Hidden Associations with Chronic Diseases.</title>
        <authorList>
            <person name="Tisza M.J."/>
            <person name="Buck C.B."/>
        </authorList>
    </citation>
    <scope>NUCLEOTIDE SEQUENCE</scope>
    <source>
        <strain evidence="1">CtsNK10</strain>
    </source>
</reference>
<sequence length="53" mass="5983">MLRTKVVSLLAGGAKVVLVLHDDPERRIVVIIHLLKQEGILCTNSLYGYHTWL</sequence>
<evidence type="ECO:0000313" key="1">
    <source>
        <dbReference type="EMBL" id="DAD95385.1"/>
    </source>
</evidence>
<accession>A0A8S5NL19</accession>